<accession>A0ABY5JLX5</accession>
<dbReference type="RefSeq" id="WP_055242202.1">
    <property type="nucleotide sequence ID" value="NZ_CP071249.1"/>
</dbReference>
<reference evidence="13 14" key="1">
    <citation type="submission" date="2021-03" db="EMBL/GenBank/DDBJ databases">
        <title>Comparative Genomics and Metabolomics in the genus Turicibacter.</title>
        <authorList>
            <person name="Maki J."/>
            <person name="Looft T."/>
        </authorList>
    </citation>
    <scope>NUCLEOTIDE SEQUENCE [LARGE SCALE GENOMIC DNA]</scope>
    <source>
        <strain evidence="13 14">MMM721</strain>
    </source>
</reference>
<organism evidence="13 14">
    <name type="scientific">Turicibacter bilis</name>
    <dbReference type="NCBI Taxonomy" id="2735723"/>
    <lineage>
        <taxon>Bacteria</taxon>
        <taxon>Bacillati</taxon>
        <taxon>Bacillota</taxon>
        <taxon>Erysipelotrichia</taxon>
        <taxon>Erysipelotrichales</taxon>
        <taxon>Turicibacteraceae</taxon>
        <taxon>Turicibacter</taxon>
    </lineage>
</organism>
<comment type="catalytic activity">
    <reaction evidence="10">
        <text>8-oxo-dGTP + H2O = 8-oxo-dGMP + diphosphate + H(+)</text>
        <dbReference type="Rhea" id="RHEA:31575"/>
        <dbReference type="ChEBI" id="CHEBI:15377"/>
        <dbReference type="ChEBI" id="CHEBI:15378"/>
        <dbReference type="ChEBI" id="CHEBI:33019"/>
        <dbReference type="ChEBI" id="CHEBI:63224"/>
        <dbReference type="ChEBI" id="CHEBI:77896"/>
        <dbReference type="EC" id="3.6.1.55"/>
    </reaction>
</comment>
<dbReference type="EMBL" id="CP071249">
    <property type="protein sequence ID" value="UUF06246.1"/>
    <property type="molecule type" value="Genomic_DNA"/>
</dbReference>
<comment type="similarity">
    <text evidence="2">Belongs to the Nudix hydrolase family.</text>
</comment>
<comment type="cofactor">
    <cofactor evidence="1">
        <name>Mg(2+)</name>
        <dbReference type="ChEBI" id="CHEBI:18420"/>
    </cofactor>
</comment>
<evidence type="ECO:0000256" key="5">
    <source>
        <dbReference type="ARBA" id="ARBA00022723"/>
    </source>
</evidence>
<keyword evidence="7" id="KW-0378">Hydrolase</keyword>
<keyword evidence="14" id="KW-1185">Reference proteome</keyword>
<keyword evidence="3" id="KW-0515">Mutator protein</keyword>
<evidence type="ECO:0000256" key="7">
    <source>
        <dbReference type="ARBA" id="ARBA00022801"/>
    </source>
</evidence>
<keyword evidence="9" id="KW-0234">DNA repair</keyword>
<dbReference type="InterPro" id="IPR015797">
    <property type="entry name" value="NUDIX_hydrolase-like_dom_sf"/>
</dbReference>
<keyword evidence="5" id="KW-0479">Metal-binding</keyword>
<dbReference type="InterPro" id="IPR047127">
    <property type="entry name" value="MutT-like"/>
</dbReference>
<feature type="domain" description="Nudix hydrolase" evidence="12">
    <location>
        <begin position="3"/>
        <end position="128"/>
    </location>
</feature>
<evidence type="ECO:0000256" key="8">
    <source>
        <dbReference type="ARBA" id="ARBA00022842"/>
    </source>
</evidence>
<dbReference type="PROSITE" id="PS51462">
    <property type="entry name" value="NUDIX"/>
    <property type="match status" value="1"/>
</dbReference>
<name>A0ABY5JLX5_9FIRM</name>
<evidence type="ECO:0000256" key="1">
    <source>
        <dbReference type="ARBA" id="ARBA00001946"/>
    </source>
</evidence>
<dbReference type="EC" id="3.6.1.55" evidence="11"/>
<gene>
    <name evidence="13" type="ORF">J0J69_01250</name>
</gene>
<dbReference type="InterPro" id="IPR000086">
    <property type="entry name" value="NUDIX_hydrolase_dom"/>
</dbReference>
<evidence type="ECO:0000256" key="11">
    <source>
        <dbReference type="ARBA" id="ARBA00038905"/>
    </source>
</evidence>
<evidence type="ECO:0000256" key="2">
    <source>
        <dbReference type="ARBA" id="ARBA00005582"/>
    </source>
</evidence>
<dbReference type="PANTHER" id="PTHR47707:SF1">
    <property type="entry name" value="NUDIX HYDROLASE FAMILY PROTEIN"/>
    <property type="match status" value="1"/>
</dbReference>
<keyword evidence="4" id="KW-0235">DNA replication</keyword>
<keyword evidence="6" id="KW-0227">DNA damage</keyword>
<dbReference type="CDD" id="cd03425">
    <property type="entry name" value="NUDIX_MutT_NudA_like"/>
    <property type="match status" value="1"/>
</dbReference>
<keyword evidence="8" id="KW-0460">Magnesium</keyword>
<dbReference type="PRINTS" id="PR00502">
    <property type="entry name" value="NUDIXFAMILY"/>
</dbReference>
<evidence type="ECO:0000256" key="9">
    <source>
        <dbReference type="ARBA" id="ARBA00023204"/>
    </source>
</evidence>
<evidence type="ECO:0000256" key="10">
    <source>
        <dbReference type="ARBA" id="ARBA00035861"/>
    </source>
</evidence>
<dbReference type="SUPFAM" id="SSF55811">
    <property type="entry name" value="Nudix"/>
    <property type="match status" value="1"/>
</dbReference>
<dbReference type="Pfam" id="PF00293">
    <property type="entry name" value="NUDIX"/>
    <property type="match status" value="1"/>
</dbReference>
<dbReference type="Gene3D" id="3.90.79.10">
    <property type="entry name" value="Nucleoside Triphosphate Pyrophosphohydrolase"/>
    <property type="match status" value="1"/>
</dbReference>
<evidence type="ECO:0000313" key="13">
    <source>
        <dbReference type="EMBL" id="UUF06246.1"/>
    </source>
</evidence>
<evidence type="ECO:0000256" key="4">
    <source>
        <dbReference type="ARBA" id="ARBA00022705"/>
    </source>
</evidence>
<evidence type="ECO:0000313" key="14">
    <source>
        <dbReference type="Proteomes" id="UP001058016"/>
    </source>
</evidence>
<evidence type="ECO:0000259" key="12">
    <source>
        <dbReference type="PROSITE" id="PS51462"/>
    </source>
</evidence>
<evidence type="ECO:0000256" key="3">
    <source>
        <dbReference type="ARBA" id="ARBA00022457"/>
    </source>
</evidence>
<sequence length="129" mass="14718">MKKTVKVVGAIIINECDEVLCALRSPKMSLPNYWEFPGGKIEPNESIEDAVIREIQEELDCTIKALQVFNDYTHEYEHIFVNLITVLCELVQGTPNANEHAELRWVSKSQLNKLNWAPADLPAVHELMK</sequence>
<dbReference type="PANTHER" id="PTHR47707">
    <property type="entry name" value="8-OXO-DGTP DIPHOSPHATASE"/>
    <property type="match status" value="1"/>
</dbReference>
<evidence type="ECO:0000256" key="6">
    <source>
        <dbReference type="ARBA" id="ARBA00022763"/>
    </source>
</evidence>
<proteinExistence type="inferred from homology"/>
<dbReference type="Proteomes" id="UP001058016">
    <property type="component" value="Chromosome"/>
</dbReference>
<dbReference type="InterPro" id="IPR020476">
    <property type="entry name" value="Nudix_hydrolase"/>
</dbReference>
<protein>
    <recommendedName>
        <fullName evidence="11">8-oxo-dGTP diphosphatase</fullName>
        <ecNumber evidence="11">3.6.1.55</ecNumber>
    </recommendedName>
</protein>